<gene>
    <name evidence="2" type="ORF">OVN521_LOCUS13008</name>
    <name evidence="1" type="ORF">WKI299_LOCUS15498</name>
</gene>
<evidence type="ECO:0000313" key="1">
    <source>
        <dbReference type="EMBL" id="CAF2077786.1"/>
    </source>
</evidence>
<dbReference type="AlphaFoldDB" id="A0A819LGQ3"/>
<proteinExistence type="predicted"/>
<organism evidence="2 3">
    <name type="scientific">Rotaria magnacalcarata</name>
    <dbReference type="NCBI Taxonomy" id="392030"/>
    <lineage>
        <taxon>Eukaryota</taxon>
        <taxon>Metazoa</taxon>
        <taxon>Spiralia</taxon>
        <taxon>Gnathifera</taxon>
        <taxon>Rotifera</taxon>
        <taxon>Eurotatoria</taxon>
        <taxon>Bdelloidea</taxon>
        <taxon>Philodinida</taxon>
        <taxon>Philodinidae</taxon>
        <taxon>Rotaria</taxon>
    </lineage>
</organism>
<name>A0A819LGQ3_9BILA</name>
<dbReference type="Proteomes" id="UP000663866">
    <property type="component" value="Unassembled WGS sequence"/>
</dbReference>
<protein>
    <submittedName>
        <fullName evidence="2">Uncharacterized protein</fullName>
    </submittedName>
</protein>
<evidence type="ECO:0000313" key="3">
    <source>
        <dbReference type="Proteomes" id="UP000663866"/>
    </source>
</evidence>
<dbReference type="EMBL" id="CAJOBG010001868">
    <property type="protein sequence ID" value="CAF3964637.1"/>
    <property type="molecule type" value="Genomic_DNA"/>
</dbReference>
<dbReference type="Proteomes" id="UP000663856">
    <property type="component" value="Unassembled WGS sequence"/>
</dbReference>
<sequence length="875" mass="102339">MSNDEIHHRMVALNIVALLISSKGLGRNSYLGNLLFNSDQKMPENYTEHVQMKICWPAFLPGDPFITQMLDVRAQVTLLLPKISPPKRFIYQCSHDCPWVFYFEDCGDPNDHRLCPMCHKDIGAIQDGVLIERDPPQLKIPINDGFQFITRYIEDYNGKVCFGYHDRTPAEQSNVGDKPDHLQHSISYRFIHMFIHATLLFLDELDYLSEIDLPKPEHFREHFEKDYALLAEQVNDDEHCYLWLFKLFNHLLDEQFIQEGLLDNHENVVQFETCLEKQLLFTHMNSIAEEIRQYSVAYIDFVRQCDEKFSMQRYIDELEENEQRFPLLRYFNVTNIHTVDPMNEFSSKIRMLPYGNKTYPMTTFLLQKMDNYANIRYLYPIVAFTCHLTQKFDYRIKRNDALIKTISEYLNQGSDSEITTELYNKFVDAWYKITLKDVQYGCHRLKLEHNISQDEFAQNTKLAMVLLNTTKDESGILLTACLNIIGELQNEIVRFFHETVIGNSGNSRRQRAIPIQSIRAEHLLNLTANDISLKLITDGFAINYEYDMGKDIIYDYEEVELTLCNIISRLPLINTEKINYFNYQFELYGENTSLINEVRARVKQELLIDDERTKLRGYISEMSNEGILHYLGSLDYVFTYLSTITDDFGQDPSSIQVFVQNYISSTACLNENVLRRQPFSIINLKYIIDLYELLEERAFDQVLRPYFKQELCEETFPPNERTRLIEEFIDSTSNNKKSAACFQNLNCWIAILKRIMVRVLSNVSVDLDVPLNLYLRRHDLWTGDITFADIQSITVSDDILLKHTFVILKGLEMRQDYLRTRTTQTEMDLQKTGATELQTSQGQIHQATTWHVTDTKSGNVPKVIGARKGADKKLR</sequence>
<evidence type="ECO:0000313" key="2">
    <source>
        <dbReference type="EMBL" id="CAF3964637.1"/>
    </source>
</evidence>
<keyword evidence="3" id="KW-1185">Reference proteome</keyword>
<dbReference type="EMBL" id="CAJNRF010006032">
    <property type="protein sequence ID" value="CAF2077786.1"/>
    <property type="molecule type" value="Genomic_DNA"/>
</dbReference>
<accession>A0A819LGQ3</accession>
<comment type="caution">
    <text evidence="2">The sequence shown here is derived from an EMBL/GenBank/DDBJ whole genome shotgun (WGS) entry which is preliminary data.</text>
</comment>
<reference evidence="2" key="1">
    <citation type="submission" date="2021-02" db="EMBL/GenBank/DDBJ databases">
        <authorList>
            <person name="Nowell W R."/>
        </authorList>
    </citation>
    <scope>NUCLEOTIDE SEQUENCE</scope>
</reference>